<feature type="domain" description="Ig-like" evidence="7">
    <location>
        <begin position="13"/>
        <end position="110"/>
    </location>
</feature>
<dbReference type="InterPro" id="IPR036179">
    <property type="entry name" value="Ig-like_dom_sf"/>
</dbReference>
<dbReference type="SMART" id="SM00406">
    <property type="entry name" value="IGv"/>
    <property type="match status" value="1"/>
</dbReference>
<dbReference type="InterPro" id="IPR003597">
    <property type="entry name" value="Ig_C1-set"/>
</dbReference>
<proteinExistence type="predicted"/>
<dbReference type="Pfam" id="PF07686">
    <property type="entry name" value="V-set"/>
    <property type="match status" value="1"/>
</dbReference>
<dbReference type="Gene3D" id="2.60.40.10">
    <property type="entry name" value="Immunoglobulins"/>
    <property type="match status" value="3"/>
</dbReference>
<protein>
    <recommendedName>
        <fullName evidence="7">Ig-like domain-containing protein</fullName>
    </recommendedName>
</protein>
<dbReference type="Proteomes" id="UP000694406">
    <property type="component" value="Unplaced"/>
</dbReference>
<feature type="compositionally biased region" description="Polar residues" evidence="5">
    <location>
        <begin position="465"/>
        <end position="474"/>
    </location>
</feature>
<evidence type="ECO:0000256" key="1">
    <source>
        <dbReference type="ARBA" id="ARBA00022729"/>
    </source>
</evidence>
<keyword evidence="3" id="KW-0325">Glycoprotein</keyword>
<keyword evidence="2" id="KW-1015">Disulfide bond</keyword>
<dbReference type="PROSITE" id="PS50835">
    <property type="entry name" value="IG_LIKE"/>
    <property type="match status" value="3"/>
</dbReference>
<dbReference type="Ensembl" id="ENSLLTT00000022327.1">
    <property type="protein sequence ID" value="ENSLLTP00000021529.1"/>
    <property type="gene ID" value="ENSLLTG00000016054.1"/>
</dbReference>
<evidence type="ECO:0000313" key="9">
    <source>
        <dbReference type="Proteomes" id="UP000694406"/>
    </source>
</evidence>
<reference evidence="8" key="2">
    <citation type="submission" date="2025-09" db="UniProtKB">
        <authorList>
            <consortium name="Ensembl"/>
        </authorList>
    </citation>
    <scope>IDENTIFICATION</scope>
</reference>
<dbReference type="AlphaFoldDB" id="A0A8C5SW34"/>
<keyword evidence="4" id="KW-0393">Immunoglobulin domain</keyword>
<evidence type="ECO:0000256" key="4">
    <source>
        <dbReference type="ARBA" id="ARBA00023319"/>
    </source>
</evidence>
<keyword evidence="6" id="KW-0472">Membrane</keyword>
<dbReference type="InterPro" id="IPR007110">
    <property type="entry name" value="Ig-like_dom"/>
</dbReference>
<keyword evidence="9" id="KW-1185">Reference proteome</keyword>
<evidence type="ECO:0000256" key="2">
    <source>
        <dbReference type="ARBA" id="ARBA00023157"/>
    </source>
</evidence>
<feature type="domain" description="Ig-like" evidence="7">
    <location>
        <begin position="136"/>
        <end position="234"/>
    </location>
</feature>
<dbReference type="SMART" id="SM00407">
    <property type="entry name" value="IGc1"/>
    <property type="match status" value="2"/>
</dbReference>
<evidence type="ECO:0000259" key="7">
    <source>
        <dbReference type="PROSITE" id="PS50835"/>
    </source>
</evidence>
<feature type="transmembrane region" description="Helical" evidence="6">
    <location>
        <begin position="349"/>
        <end position="374"/>
    </location>
</feature>
<dbReference type="InterPro" id="IPR013106">
    <property type="entry name" value="Ig_V-set"/>
</dbReference>
<dbReference type="InterPro" id="IPR003599">
    <property type="entry name" value="Ig_sub"/>
</dbReference>
<dbReference type="FunFam" id="2.60.40.10:FF:000295">
    <property type="entry name" value="Tyrosine-protein phosphatase non-receptor type substrate 1"/>
    <property type="match status" value="1"/>
</dbReference>
<evidence type="ECO:0000256" key="6">
    <source>
        <dbReference type="SAM" id="Phobius"/>
    </source>
</evidence>
<keyword evidence="1" id="KW-0732">Signal</keyword>
<keyword evidence="6" id="KW-1133">Transmembrane helix</keyword>
<feature type="region of interest" description="Disordered" evidence="5">
    <location>
        <begin position="449"/>
        <end position="474"/>
    </location>
</feature>
<name>A0A8C5SW34_LATLA</name>
<sequence>LQSQHIAPNNLAPHFTHLGRMEGQNIQVTQLPEAISVKAGENLTLKCTLTGTNLPGGVRWYKGLDRNQTPIYSDKEGASNRGIRVIPGSSTDFSVIIQNVQPEDAGTYFCVKFRAALQEKELHSGKGTMVSVIAKPSNPVVLGPTQRITAGSQASFRCSTGGFSPQEITVSWLKDGKKIPAALTNILNSDEKQSISYRAESTVEIPLEEGDVKSHLTCQIQHRSLDGLLQQTFALGDILRVPPKVRLEINPPSPVQLNASVMVSCNAESFYPKDAKVELFAKDAQARKGKVGMKTTNPDGTFSLKSNLEMLATEDRNFSMFLCQVQHDSQSPVNETTTLLIKQSEDNRLLGNVIIAVVVCALLVVLVIAVIYLIQARHSKGKHPCSLPFDTNPNNMAYADLNFDKAAQKRPCPGIESPLQSEYATLQAVQPLPNEDNVTYADLDMVQLNKAPKRPSPKAEEASSEYASVQVQNK</sequence>
<dbReference type="SMART" id="SM00409">
    <property type="entry name" value="IG"/>
    <property type="match status" value="2"/>
</dbReference>
<dbReference type="SUPFAM" id="SSF48726">
    <property type="entry name" value="Immunoglobulin"/>
    <property type="match status" value="3"/>
</dbReference>
<dbReference type="GeneTree" id="ENSGT00960000186656"/>
<accession>A0A8C5SW34</accession>
<evidence type="ECO:0000256" key="3">
    <source>
        <dbReference type="ARBA" id="ARBA00023180"/>
    </source>
</evidence>
<reference evidence="8" key="1">
    <citation type="submission" date="2025-08" db="UniProtKB">
        <authorList>
            <consortium name="Ensembl"/>
        </authorList>
    </citation>
    <scope>IDENTIFICATION</scope>
</reference>
<dbReference type="InterPro" id="IPR051755">
    <property type="entry name" value="Ig-like_CS_Receptor"/>
</dbReference>
<feature type="domain" description="Ig-like" evidence="7">
    <location>
        <begin position="243"/>
        <end position="340"/>
    </location>
</feature>
<organism evidence="8 9">
    <name type="scientific">Laticauda laticaudata</name>
    <name type="common">Blue-ringed sea krait</name>
    <name type="synonym">Blue-lipped sea krait</name>
    <dbReference type="NCBI Taxonomy" id="8630"/>
    <lineage>
        <taxon>Eukaryota</taxon>
        <taxon>Metazoa</taxon>
        <taxon>Chordata</taxon>
        <taxon>Craniata</taxon>
        <taxon>Vertebrata</taxon>
        <taxon>Euteleostomi</taxon>
        <taxon>Lepidosauria</taxon>
        <taxon>Squamata</taxon>
        <taxon>Bifurcata</taxon>
        <taxon>Unidentata</taxon>
        <taxon>Episquamata</taxon>
        <taxon>Toxicofera</taxon>
        <taxon>Serpentes</taxon>
        <taxon>Colubroidea</taxon>
        <taxon>Elapidae</taxon>
        <taxon>Laticaudinae</taxon>
        <taxon>Laticauda</taxon>
    </lineage>
</organism>
<dbReference type="InterPro" id="IPR013783">
    <property type="entry name" value="Ig-like_fold"/>
</dbReference>
<evidence type="ECO:0000256" key="5">
    <source>
        <dbReference type="SAM" id="MobiDB-lite"/>
    </source>
</evidence>
<dbReference type="PANTHER" id="PTHR19971">
    <property type="entry name" value="SIGNAL-REGULATORY PROTEIN BETA"/>
    <property type="match status" value="1"/>
</dbReference>
<dbReference type="Pfam" id="PF07654">
    <property type="entry name" value="C1-set"/>
    <property type="match status" value="2"/>
</dbReference>
<evidence type="ECO:0000313" key="8">
    <source>
        <dbReference type="Ensembl" id="ENSLLTP00000021529.1"/>
    </source>
</evidence>
<keyword evidence="6" id="KW-0812">Transmembrane</keyword>